<proteinExistence type="predicted"/>
<name>A0A285KF92_9ACTN</name>
<sequence length="380" mass="40986">MITTPITAALVRGAAELEPTPHGLLPHRLPAWARAQTPDPQLAMVEAQPSGVRVVFRTRATTIELLTVPTKRVFKGLPPRPEGVYDLLADGTLTTQATAQGGNVLTVDMATGTSDYEPGAPVAVPFTALPTGDKTIEIWLPHNETTELVALRTDAPVEPVGEPGTRPVWVHHGSSISQGSNATSPTSIWPVRAALRAGADLVNLGFGGSALLDPFVARTIRDTPADLITVKLGINLVNADLMRRRAFTPAVHGFLDTIRDGHPTTPLVVISALYCPIHEDTPGPGAFDPEALKSGEVKFIATGTPDPTRLTLRVIREDLARVVTERKDENLSYINGLDLYGVSDAAEHPLPDRLHPETATHHLIADRFVERVWRKFPGDR</sequence>
<dbReference type="RefSeq" id="WP_097328563.1">
    <property type="nucleotide sequence ID" value="NZ_OBDY01000039.1"/>
</dbReference>
<dbReference type="GO" id="GO:0016787">
    <property type="term" value="F:hydrolase activity"/>
    <property type="evidence" value="ECO:0007669"/>
    <property type="project" value="UniProtKB-KW"/>
</dbReference>
<protein>
    <submittedName>
        <fullName evidence="2">GDSL-like Lipase/Acylhydrolase family protein</fullName>
    </submittedName>
</protein>
<dbReference type="SUPFAM" id="SSF52266">
    <property type="entry name" value="SGNH hydrolase"/>
    <property type="match status" value="1"/>
</dbReference>
<organism evidence="2 3">
    <name type="scientific">Paractinoplanes atraurantiacus</name>
    <dbReference type="NCBI Taxonomy" id="1036182"/>
    <lineage>
        <taxon>Bacteria</taxon>
        <taxon>Bacillati</taxon>
        <taxon>Actinomycetota</taxon>
        <taxon>Actinomycetes</taxon>
        <taxon>Micromonosporales</taxon>
        <taxon>Micromonosporaceae</taxon>
        <taxon>Paractinoplanes</taxon>
    </lineage>
</organism>
<dbReference type="Proteomes" id="UP000219612">
    <property type="component" value="Unassembled WGS sequence"/>
</dbReference>
<dbReference type="InterPro" id="IPR013830">
    <property type="entry name" value="SGNH_hydro"/>
</dbReference>
<evidence type="ECO:0000313" key="2">
    <source>
        <dbReference type="EMBL" id="SNY71275.1"/>
    </source>
</evidence>
<dbReference type="Gene3D" id="2.60.120.260">
    <property type="entry name" value="Galactose-binding domain-like"/>
    <property type="match status" value="1"/>
</dbReference>
<gene>
    <name evidence="2" type="ORF">SAMN05421748_13978</name>
</gene>
<dbReference type="Gene3D" id="3.40.50.1110">
    <property type="entry name" value="SGNH hydrolase"/>
    <property type="match status" value="1"/>
</dbReference>
<reference evidence="2 3" key="1">
    <citation type="submission" date="2017-09" db="EMBL/GenBank/DDBJ databases">
        <authorList>
            <person name="Ehlers B."/>
            <person name="Leendertz F.H."/>
        </authorList>
    </citation>
    <scope>NUCLEOTIDE SEQUENCE [LARGE SCALE GENOMIC DNA]</scope>
    <source>
        <strain evidence="2 3">CGMCC 4.6857</strain>
    </source>
</reference>
<accession>A0A285KF92</accession>
<dbReference type="EMBL" id="OBDY01000039">
    <property type="protein sequence ID" value="SNY71275.1"/>
    <property type="molecule type" value="Genomic_DNA"/>
</dbReference>
<dbReference type="Pfam" id="PF14606">
    <property type="entry name" value="Lipase_GDSL_3"/>
    <property type="match status" value="1"/>
</dbReference>
<keyword evidence="2" id="KW-0378">Hydrolase</keyword>
<dbReference type="InterPro" id="IPR036514">
    <property type="entry name" value="SGNH_hydro_sf"/>
</dbReference>
<feature type="domain" description="SGNH hydrolase-type esterase" evidence="1">
    <location>
        <begin position="170"/>
        <end position="271"/>
    </location>
</feature>
<dbReference type="OrthoDB" id="2060945at2"/>
<dbReference type="AlphaFoldDB" id="A0A285KF92"/>
<keyword evidence="3" id="KW-1185">Reference proteome</keyword>
<evidence type="ECO:0000313" key="3">
    <source>
        <dbReference type="Proteomes" id="UP000219612"/>
    </source>
</evidence>
<evidence type="ECO:0000259" key="1">
    <source>
        <dbReference type="Pfam" id="PF14606"/>
    </source>
</evidence>